<sequence>MLSAERNQQLRRLLFEQGSLRVSEQARRFGVSEETIRRDIKRLSAEGLVDPVFGGAVLKASPSLHHLKIPPVSERHLVEEQAKDAIGAAAAHLVQPGQAVIIDAGTTTLSLARHLCEHPNLTIVTNSIPVAQRCADLSSATTYVVGGRLVPGSLSTIGPDAEHELAQISADWAFIGAAAVDIDSGFTSADPYEAQVKRAMIKAARKTVILVDHSKFGSRRFASFARAEDIDYLVSTEQCPKDAQAWLQAAGVTLTLCPVT</sequence>
<dbReference type="PROSITE" id="PS00894">
    <property type="entry name" value="HTH_DEOR_1"/>
    <property type="match status" value="1"/>
</dbReference>
<gene>
    <name evidence="6" type="ORF">DES45_12014</name>
</gene>
<keyword evidence="3" id="KW-0238">DNA-binding</keyword>
<dbReference type="InterPro" id="IPR037171">
    <property type="entry name" value="NagB/RpiA_transferase-like"/>
</dbReference>
<dbReference type="SUPFAM" id="SSF46785">
    <property type="entry name" value="Winged helix' DNA-binding domain"/>
    <property type="match status" value="1"/>
</dbReference>
<keyword evidence="4" id="KW-0804">Transcription</keyword>
<evidence type="ECO:0000256" key="4">
    <source>
        <dbReference type="ARBA" id="ARBA00023163"/>
    </source>
</evidence>
<organism evidence="6 7">
    <name type="scientific">Microvirga subterranea</name>
    <dbReference type="NCBI Taxonomy" id="186651"/>
    <lineage>
        <taxon>Bacteria</taxon>
        <taxon>Pseudomonadati</taxon>
        <taxon>Pseudomonadota</taxon>
        <taxon>Alphaproteobacteria</taxon>
        <taxon>Hyphomicrobiales</taxon>
        <taxon>Methylobacteriaceae</taxon>
        <taxon>Microvirga</taxon>
    </lineage>
</organism>
<dbReference type="InterPro" id="IPR036390">
    <property type="entry name" value="WH_DNA-bd_sf"/>
</dbReference>
<dbReference type="GO" id="GO:0003677">
    <property type="term" value="F:DNA binding"/>
    <property type="evidence" value="ECO:0007669"/>
    <property type="project" value="UniProtKB-KW"/>
</dbReference>
<dbReference type="EMBL" id="QQBB01000020">
    <property type="protein sequence ID" value="RDI50495.1"/>
    <property type="molecule type" value="Genomic_DNA"/>
</dbReference>
<comment type="caution">
    <text evidence="6">The sequence shown here is derived from an EMBL/GenBank/DDBJ whole genome shotgun (WGS) entry which is preliminary data.</text>
</comment>
<protein>
    <submittedName>
        <fullName evidence="6">DeoR family transcriptional regulator</fullName>
    </submittedName>
</protein>
<dbReference type="InterPro" id="IPR036388">
    <property type="entry name" value="WH-like_DNA-bd_sf"/>
</dbReference>
<evidence type="ECO:0000313" key="7">
    <source>
        <dbReference type="Proteomes" id="UP000254925"/>
    </source>
</evidence>
<dbReference type="PROSITE" id="PS51000">
    <property type="entry name" value="HTH_DEOR_2"/>
    <property type="match status" value="1"/>
</dbReference>
<evidence type="ECO:0000256" key="3">
    <source>
        <dbReference type="ARBA" id="ARBA00023125"/>
    </source>
</evidence>
<dbReference type="Gene3D" id="3.40.50.1360">
    <property type="match status" value="1"/>
</dbReference>
<dbReference type="Gene3D" id="1.10.10.10">
    <property type="entry name" value="Winged helix-like DNA-binding domain superfamily/Winged helix DNA-binding domain"/>
    <property type="match status" value="1"/>
</dbReference>
<evidence type="ECO:0000256" key="1">
    <source>
        <dbReference type="ARBA" id="ARBA00022491"/>
    </source>
</evidence>
<dbReference type="Pfam" id="PF00455">
    <property type="entry name" value="DeoRC"/>
    <property type="match status" value="1"/>
</dbReference>
<dbReference type="RefSeq" id="WP_170151622.1">
    <property type="nucleotide sequence ID" value="NZ_QQBB01000020.1"/>
</dbReference>
<reference evidence="6 7" key="1">
    <citation type="submission" date="2018-07" db="EMBL/GenBank/DDBJ databases">
        <title>Genomic Encyclopedia of Type Strains, Phase IV (KMG-IV): sequencing the most valuable type-strain genomes for metagenomic binning, comparative biology and taxonomic classification.</title>
        <authorList>
            <person name="Goeker M."/>
        </authorList>
    </citation>
    <scope>NUCLEOTIDE SEQUENCE [LARGE SCALE GENOMIC DNA]</scope>
    <source>
        <strain evidence="6 7">DSM 14364</strain>
    </source>
</reference>
<dbReference type="InterPro" id="IPR018356">
    <property type="entry name" value="Tscrpt_reg_HTH_DeoR_CS"/>
</dbReference>
<dbReference type="Proteomes" id="UP000254925">
    <property type="component" value="Unassembled WGS sequence"/>
</dbReference>
<evidence type="ECO:0000313" key="6">
    <source>
        <dbReference type="EMBL" id="RDI50495.1"/>
    </source>
</evidence>
<keyword evidence="1" id="KW-0678">Repressor</keyword>
<dbReference type="SMART" id="SM01134">
    <property type="entry name" value="DeoRC"/>
    <property type="match status" value="1"/>
</dbReference>
<dbReference type="SMART" id="SM00420">
    <property type="entry name" value="HTH_DEOR"/>
    <property type="match status" value="1"/>
</dbReference>
<feature type="domain" description="HTH deoR-type" evidence="5">
    <location>
        <begin position="3"/>
        <end position="58"/>
    </location>
</feature>
<dbReference type="Pfam" id="PF08220">
    <property type="entry name" value="HTH_DeoR"/>
    <property type="match status" value="1"/>
</dbReference>
<accession>A0A370H2P4</accession>
<dbReference type="PRINTS" id="PR00037">
    <property type="entry name" value="HTHLACR"/>
</dbReference>
<dbReference type="SUPFAM" id="SSF100950">
    <property type="entry name" value="NagB/RpiA/CoA transferase-like"/>
    <property type="match status" value="1"/>
</dbReference>
<name>A0A370H2P4_9HYPH</name>
<keyword evidence="2" id="KW-0805">Transcription regulation</keyword>
<evidence type="ECO:0000259" key="5">
    <source>
        <dbReference type="PROSITE" id="PS51000"/>
    </source>
</evidence>
<evidence type="ECO:0000256" key="2">
    <source>
        <dbReference type="ARBA" id="ARBA00023015"/>
    </source>
</evidence>
<dbReference type="GO" id="GO:0003700">
    <property type="term" value="F:DNA-binding transcription factor activity"/>
    <property type="evidence" value="ECO:0007669"/>
    <property type="project" value="InterPro"/>
</dbReference>
<dbReference type="InterPro" id="IPR050313">
    <property type="entry name" value="Carb_Metab_HTH_regulators"/>
</dbReference>
<dbReference type="PANTHER" id="PTHR30363:SF4">
    <property type="entry name" value="GLYCEROL-3-PHOSPHATE REGULON REPRESSOR"/>
    <property type="match status" value="1"/>
</dbReference>
<keyword evidence="7" id="KW-1185">Reference proteome</keyword>
<dbReference type="AlphaFoldDB" id="A0A370H2P4"/>
<proteinExistence type="predicted"/>
<dbReference type="InterPro" id="IPR001034">
    <property type="entry name" value="DeoR_HTH"/>
</dbReference>
<dbReference type="InterPro" id="IPR014036">
    <property type="entry name" value="DeoR-like_C"/>
</dbReference>
<dbReference type="PANTHER" id="PTHR30363">
    <property type="entry name" value="HTH-TYPE TRANSCRIPTIONAL REGULATOR SRLR-RELATED"/>
    <property type="match status" value="1"/>
</dbReference>